<proteinExistence type="predicted"/>
<feature type="compositionally biased region" description="Basic and acidic residues" evidence="1">
    <location>
        <begin position="140"/>
        <end position="156"/>
    </location>
</feature>
<feature type="region of interest" description="Disordered" evidence="1">
    <location>
        <begin position="595"/>
        <end position="624"/>
    </location>
</feature>
<feature type="region of interest" description="Disordered" evidence="1">
    <location>
        <begin position="140"/>
        <end position="175"/>
    </location>
</feature>
<protein>
    <submittedName>
        <fullName evidence="2">Uncharacterized protein</fullName>
    </submittedName>
</protein>
<feature type="compositionally biased region" description="Basic and acidic residues" evidence="1">
    <location>
        <begin position="319"/>
        <end position="342"/>
    </location>
</feature>
<organism evidence="2 3">
    <name type="scientific">Tothia fuscella</name>
    <dbReference type="NCBI Taxonomy" id="1048955"/>
    <lineage>
        <taxon>Eukaryota</taxon>
        <taxon>Fungi</taxon>
        <taxon>Dikarya</taxon>
        <taxon>Ascomycota</taxon>
        <taxon>Pezizomycotina</taxon>
        <taxon>Dothideomycetes</taxon>
        <taxon>Pleosporomycetidae</taxon>
        <taxon>Venturiales</taxon>
        <taxon>Cylindrosympodiaceae</taxon>
        <taxon>Tothia</taxon>
    </lineage>
</organism>
<feature type="compositionally biased region" description="Basic and acidic residues" evidence="1">
    <location>
        <begin position="165"/>
        <end position="175"/>
    </location>
</feature>
<feature type="compositionally biased region" description="Polar residues" evidence="1">
    <location>
        <begin position="250"/>
        <end position="260"/>
    </location>
</feature>
<feature type="compositionally biased region" description="Low complexity" evidence="1">
    <location>
        <begin position="451"/>
        <end position="462"/>
    </location>
</feature>
<feature type="compositionally biased region" description="Polar residues" evidence="1">
    <location>
        <begin position="283"/>
        <end position="292"/>
    </location>
</feature>
<gene>
    <name evidence="2" type="ORF">EJ08DRAFT_172660</name>
</gene>
<evidence type="ECO:0000256" key="1">
    <source>
        <dbReference type="SAM" id="MobiDB-lite"/>
    </source>
</evidence>
<dbReference type="EMBL" id="MU007030">
    <property type="protein sequence ID" value="KAF2431670.1"/>
    <property type="molecule type" value="Genomic_DNA"/>
</dbReference>
<feature type="compositionally biased region" description="Basic and acidic residues" evidence="1">
    <location>
        <begin position="262"/>
        <end position="282"/>
    </location>
</feature>
<feature type="region of interest" description="Disordered" evidence="1">
    <location>
        <begin position="241"/>
        <end position="292"/>
    </location>
</feature>
<evidence type="ECO:0000313" key="2">
    <source>
        <dbReference type="EMBL" id="KAF2431670.1"/>
    </source>
</evidence>
<feature type="region of interest" description="Disordered" evidence="1">
    <location>
        <begin position="319"/>
        <end position="514"/>
    </location>
</feature>
<evidence type="ECO:0000313" key="3">
    <source>
        <dbReference type="Proteomes" id="UP000800235"/>
    </source>
</evidence>
<accession>A0A9P4NU29</accession>
<feature type="compositionally biased region" description="Polar residues" evidence="1">
    <location>
        <begin position="344"/>
        <end position="360"/>
    </location>
</feature>
<name>A0A9P4NU29_9PEZI</name>
<feature type="compositionally biased region" description="Polar residues" evidence="1">
    <location>
        <begin position="420"/>
        <end position="432"/>
    </location>
</feature>
<feature type="compositionally biased region" description="Polar residues" evidence="1">
    <location>
        <begin position="391"/>
        <end position="404"/>
    </location>
</feature>
<dbReference type="AlphaFoldDB" id="A0A9P4NU29"/>
<keyword evidence="3" id="KW-1185">Reference proteome</keyword>
<comment type="caution">
    <text evidence="2">The sequence shown here is derived from an EMBL/GenBank/DDBJ whole genome shotgun (WGS) entry which is preliminary data.</text>
</comment>
<reference evidence="2" key="1">
    <citation type="journal article" date="2020" name="Stud. Mycol.">
        <title>101 Dothideomycetes genomes: a test case for predicting lifestyles and emergence of pathogens.</title>
        <authorList>
            <person name="Haridas S."/>
            <person name="Albert R."/>
            <person name="Binder M."/>
            <person name="Bloem J."/>
            <person name="Labutti K."/>
            <person name="Salamov A."/>
            <person name="Andreopoulos B."/>
            <person name="Baker S."/>
            <person name="Barry K."/>
            <person name="Bills G."/>
            <person name="Bluhm B."/>
            <person name="Cannon C."/>
            <person name="Castanera R."/>
            <person name="Culley D."/>
            <person name="Daum C."/>
            <person name="Ezra D."/>
            <person name="Gonzalez J."/>
            <person name="Henrissat B."/>
            <person name="Kuo A."/>
            <person name="Liang C."/>
            <person name="Lipzen A."/>
            <person name="Lutzoni F."/>
            <person name="Magnuson J."/>
            <person name="Mondo S."/>
            <person name="Nolan M."/>
            <person name="Ohm R."/>
            <person name="Pangilinan J."/>
            <person name="Park H.-J."/>
            <person name="Ramirez L."/>
            <person name="Alfaro M."/>
            <person name="Sun H."/>
            <person name="Tritt A."/>
            <person name="Yoshinaga Y."/>
            <person name="Zwiers L.-H."/>
            <person name="Turgeon B."/>
            <person name="Goodwin S."/>
            <person name="Spatafora J."/>
            <person name="Crous P."/>
            <person name="Grigoriev I."/>
        </authorList>
    </citation>
    <scope>NUCLEOTIDE SEQUENCE</scope>
    <source>
        <strain evidence="2">CBS 130266</strain>
    </source>
</reference>
<dbReference type="Proteomes" id="UP000800235">
    <property type="component" value="Unassembled WGS sequence"/>
</dbReference>
<sequence length="624" mass="69865">MMAPPGEPRPIVSSSGLFMFQDDELFVMLTREDNSSLEAYPRADVKQELYGHLNPGCMRSGGGYEERDNVWWEAQSIHFGLRRSKNIARVKSEFKKIFKKNSHGAHNGYIEVPPHILDIEQGLRNRYDAAWERYDAEVTRDQRSGLRHRENDDRPATIENYSECQLHRGEDSPTPEMKLEVTESEVVQRLVQLHRQRMKSKNAGWYNELRSSEQRYTSGAPVNGPYSTVDKDSDATVDEYSDATVDSDATIDSPSSNLGRTQLDRAATRSESSRDQKGKARADNNQSNSYNQGFITASADSMLHHAAPIPLFPEEKKKMKREWDEAHPLEETVKPIKRHENGHGTPTTSKRSRTMGTPASESRPKKKSKRLQTPKTPLPKPQRRSRAPLESTRTAGTPTSASGRQSKSKQPQPPQKPPSTAQTQEHSGSSLVGTFKIGQPAATADPQLDESNPTQRNPPQQTRSRRPSRKVQDSLSPTVPTLTATATRKRTRTATPIPSSAYNTPALPTETSTAFPGASQTLAADDDWFSPVHANETTIFNATCPSIPGMSWVSFPTREGKKYWVLQRPLSFAPWNPPATPQPGQSMEMMMMMMAPQETSPPFPFPTRDEKPSQQPKRHKGKKS</sequence>